<evidence type="ECO:0000313" key="2">
    <source>
        <dbReference type="EMBL" id="KAK6634900.1"/>
    </source>
</evidence>
<proteinExistence type="predicted"/>
<protein>
    <submittedName>
        <fullName evidence="3">Uncharacterized protein</fullName>
    </submittedName>
</protein>
<name>A0AAN8P720_POLSC</name>
<reference evidence="3 5" key="1">
    <citation type="submission" date="2023-10" db="EMBL/GenBank/DDBJ databases">
        <title>Genomes of two closely related lineages of the louse Polyplax serrata with different host specificities.</title>
        <authorList>
            <person name="Martinu J."/>
            <person name="Tarabai H."/>
            <person name="Stefka J."/>
            <person name="Hypsa V."/>
        </authorList>
    </citation>
    <scope>NUCLEOTIDE SEQUENCE [LARGE SCALE GENOMIC DNA]</scope>
    <source>
        <strain evidence="2">98ZLc_SE</strain>
        <strain evidence="3">HR10_N</strain>
    </source>
</reference>
<dbReference type="EMBL" id="JAWJWF010000003">
    <property type="protein sequence ID" value="KAK6634900.1"/>
    <property type="molecule type" value="Genomic_DNA"/>
</dbReference>
<dbReference type="EMBL" id="JAWJWE010000003">
    <property type="protein sequence ID" value="KAK6639974.1"/>
    <property type="molecule type" value="Genomic_DNA"/>
</dbReference>
<dbReference type="Pfam" id="PF15299">
    <property type="entry name" value="ALS2CR8"/>
    <property type="match status" value="1"/>
</dbReference>
<evidence type="ECO:0000313" key="5">
    <source>
        <dbReference type="Proteomes" id="UP001372834"/>
    </source>
</evidence>
<evidence type="ECO:0000313" key="3">
    <source>
        <dbReference type="EMBL" id="KAK6639974.1"/>
    </source>
</evidence>
<feature type="compositionally biased region" description="Basic and acidic residues" evidence="1">
    <location>
        <begin position="67"/>
        <end position="81"/>
    </location>
</feature>
<gene>
    <name evidence="3" type="ORF">RUM43_008251</name>
    <name evidence="2" type="ORF">RUM44_000147</name>
</gene>
<dbReference type="Proteomes" id="UP001372834">
    <property type="component" value="Unassembled WGS sequence"/>
</dbReference>
<evidence type="ECO:0000313" key="4">
    <source>
        <dbReference type="Proteomes" id="UP001359485"/>
    </source>
</evidence>
<dbReference type="AlphaFoldDB" id="A0AAN8P720"/>
<comment type="caution">
    <text evidence="3">The sequence shown here is derived from an EMBL/GenBank/DDBJ whole genome shotgun (WGS) entry which is preliminary data.</text>
</comment>
<feature type="region of interest" description="Disordered" evidence="1">
    <location>
        <begin position="67"/>
        <end position="89"/>
    </location>
</feature>
<dbReference type="GO" id="GO:0003700">
    <property type="term" value="F:DNA-binding transcription factor activity"/>
    <property type="evidence" value="ECO:0007669"/>
    <property type="project" value="InterPro"/>
</dbReference>
<evidence type="ECO:0000256" key="1">
    <source>
        <dbReference type="SAM" id="MobiDB-lite"/>
    </source>
</evidence>
<dbReference type="InterPro" id="IPR029309">
    <property type="entry name" value="CaRF"/>
</dbReference>
<accession>A0AAN8P720</accession>
<dbReference type="Proteomes" id="UP001359485">
    <property type="component" value="Unassembled WGS sequence"/>
</dbReference>
<sequence>MSKFVDLLTQYIDNLQVEGNYATGQIDTDEKYADFRTALRNFGYSFTIRSSRKETCSGDGLNFRCKTDGSKDKDGDNTTGKKEKRLPGRGSLMFKSSSDVSVPFFGSPFTVETTIYFTCSQGIKYYGSKQYPDEMFREGDPLSKKRRRPKLTKKIGCQARMTVKKIKVFPSESYLVSRDNWREKKVAIDQLKNDYINNKPIKSINRYCIVISLDISHNHEAKIKPPKRPKQSQFDPARKVLKLHEQFQEALVMLNSELITKCTNISILTGCCNSLKGIINQLKDSIEKADGVPIDLITAAIDKITQKQLRSAAILEKKNQAAKKKQMKTDKLIKAEPTEQEATNTTTSKMENNENNQIIELSNIIEGTQVIWDPVNVSWVQDGQILVQDASSATSTAASNSTTRPIKDTQSILVQHRPDEVPITNTVSDQNIGVITQGGQNYTILQHGTNVHLPNIGVSVPFTMAKVVHPTTILASNVKKTSKRNDVGVTAIAIPAGVEWNQQNWGQITQVVGSEGQFASFPTQTIWNISH</sequence>
<keyword evidence="4" id="KW-1185">Reference proteome</keyword>
<organism evidence="3 5">
    <name type="scientific">Polyplax serrata</name>
    <name type="common">Common mouse louse</name>
    <dbReference type="NCBI Taxonomy" id="468196"/>
    <lineage>
        <taxon>Eukaryota</taxon>
        <taxon>Metazoa</taxon>
        <taxon>Ecdysozoa</taxon>
        <taxon>Arthropoda</taxon>
        <taxon>Hexapoda</taxon>
        <taxon>Insecta</taxon>
        <taxon>Pterygota</taxon>
        <taxon>Neoptera</taxon>
        <taxon>Paraneoptera</taxon>
        <taxon>Psocodea</taxon>
        <taxon>Troctomorpha</taxon>
        <taxon>Phthiraptera</taxon>
        <taxon>Anoplura</taxon>
        <taxon>Polyplacidae</taxon>
        <taxon>Polyplax</taxon>
    </lineage>
</organism>